<evidence type="ECO:0000256" key="1">
    <source>
        <dbReference type="ARBA" id="ARBA00007734"/>
    </source>
</evidence>
<evidence type="ECO:0000313" key="5">
    <source>
        <dbReference type="EMBL" id="ROH93149.1"/>
    </source>
</evidence>
<comment type="similarity">
    <text evidence="1">Belongs to the transglycosylase Slt family.</text>
</comment>
<protein>
    <recommendedName>
        <fullName evidence="7">Lytic murein transglycosylase</fullName>
    </recommendedName>
</protein>
<dbReference type="InterPro" id="IPR008939">
    <property type="entry name" value="Lytic_TGlycosylase_superhlx_U"/>
</dbReference>
<evidence type="ECO:0000256" key="2">
    <source>
        <dbReference type="ARBA" id="ARBA00022729"/>
    </source>
</evidence>
<dbReference type="GO" id="GO:0004553">
    <property type="term" value="F:hydrolase activity, hydrolyzing O-glycosyl compounds"/>
    <property type="evidence" value="ECO:0007669"/>
    <property type="project" value="InterPro"/>
</dbReference>
<feature type="domain" description="Transglycosylase SLT" evidence="3">
    <location>
        <begin position="499"/>
        <end position="612"/>
    </location>
</feature>
<dbReference type="InterPro" id="IPR012289">
    <property type="entry name" value="Lytic_TGlycosylase_superhlx_L"/>
</dbReference>
<keyword evidence="2" id="KW-0732">Signal</keyword>
<feature type="domain" description="Lytic transglycosylase superhelical linker" evidence="4">
    <location>
        <begin position="418"/>
        <end position="484"/>
    </location>
</feature>
<dbReference type="Pfam" id="PF14718">
    <property type="entry name" value="SLT_L"/>
    <property type="match status" value="1"/>
</dbReference>
<dbReference type="PANTHER" id="PTHR37423">
    <property type="entry name" value="SOLUBLE LYTIC MUREIN TRANSGLYCOSYLASE-RELATED"/>
    <property type="match status" value="1"/>
</dbReference>
<gene>
    <name evidence="5" type="ORF">ED208_01045</name>
</gene>
<dbReference type="EMBL" id="RJVO01000001">
    <property type="protein sequence ID" value="ROH93149.1"/>
    <property type="molecule type" value="Genomic_DNA"/>
</dbReference>
<dbReference type="Gene3D" id="1.25.20.10">
    <property type="entry name" value="Bacterial muramidases"/>
    <property type="match status" value="1"/>
</dbReference>
<dbReference type="CDD" id="cd13401">
    <property type="entry name" value="Slt70-like"/>
    <property type="match status" value="1"/>
</dbReference>
<dbReference type="Proteomes" id="UP000282106">
    <property type="component" value="Unassembled WGS sequence"/>
</dbReference>
<evidence type="ECO:0000259" key="3">
    <source>
        <dbReference type="Pfam" id="PF01464"/>
    </source>
</evidence>
<dbReference type="GO" id="GO:0016020">
    <property type="term" value="C:membrane"/>
    <property type="evidence" value="ECO:0007669"/>
    <property type="project" value="InterPro"/>
</dbReference>
<dbReference type="GO" id="GO:0008933">
    <property type="term" value="F:peptidoglycan lytic transglycosylase activity"/>
    <property type="evidence" value="ECO:0007669"/>
    <property type="project" value="InterPro"/>
</dbReference>
<accession>A0A3N0VK69</accession>
<evidence type="ECO:0008006" key="7">
    <source>
        <dbReference type="Google" id="ProtNLM"/>
    </source>
</evidence>
<keyword evidence="6" id="KW-1185">Reference proteome</keyword>
<proteinExistence type="inferred from homology"/>
<dbReference type="InParanoid" id="A0A3N0VK69"/>
<dbReference type="InterPro" id="IPR023346">
    <property type="entry name" value="Lysozyme-like_dom_sf"/>
</dbReference>
<dbReference type="InterPro" id="IPR000189">
    <property type="entry name" value="Transglyc_AS"/>
</dbReference>
<sequence>MSAHPNSLSRPLLSLGLLAGLMLGLVPRSQAAEDSRAAGRSAFVAAYALAGADPAAEAGDSAALRAYPLYPWLRAARLKAQLAAGQPQAEAAVAAFLGEQGEAPAGRELRRLWLAKLAERQDWTAFLAAWREDLGDETLRCRALDAWLATGPTPELAQSLAERWVSEAELPAACGNALAWLRRQPVYTAALVERRARNRLVEGDSARAKPLLAELPAAQRPALEAWLALLDNPAAGFAQLAAGGASAIDDQGLRETWQRYARRNTDAAAALLPRLLVALKPSMATTEALTLSAALPLAWSRDPSALGLFQSAAQSGQPLDDRALEWRLRAALWNGEWLQVLAWTDALPATLANQPRWRYWRARALETLGKSEQARPLYRALTGEFDTYGLLAAWRLGQAWTPPSRRVAVVSPEARAALAALPSFARAEEAWALQLRSIASLEWRASFDALEPKLRPALVAIAGQWGWHDQAVVTATRQGLFDDVPALFPRPYEGEVRRAAALSGTPPIWIHGVMRKESVFKADAVSAADAIGLLQLLPSTAKLVAKRYQRPAPSREQLFDPAVNVPLGALHLRELADQYQGRWILALAAYNAGARAAERWRPTDGARDADVWIENIPYNETRVYVQRILLHAAAYDWLETGKPVRAAAWLPPVTPSGSP</sequence>
<comment type="caution">
    <text evidence="5">The sequence shown here is derived from an EMBL/GenBank/DDBJ whole genome shotgun (WGS) entry which is preliminary data.</text>
</comment>
<dbReference type="RefSeq" id="WP_123210002.1">
    <property type="nucleotide sequence ID" value="NZ_RJVO01000001.1"/>
</dbReference>
<organism evidence="5 6">
    <name type="scientific">Stagnimonas aquatica</name>
    <dbReference type="NCBI Taxonomy" id="2689987"/>
    <lineage>
        <taxon>Bacteria</taxon>
        <taxon>Pseudomonadati</taxon>
        <taxon>Pseudomonadota</taxon>
        <taxon>Gammaproteobacteria</taxon>
        <taxon>Nevskiales</taxon>
        <taxon>Nevskiaceae</taxon>
        <taxon>Stagnimonas</taxon>
    </lineage>
</organism>
<evidence type="ECO:0000313" key="6">
    <source>
        <dbReference type="Proteomes" id="UP000282106"/>
    </source>
</evidence>
<dbReference type="AlphaFoldDB" id="A0A3N0VK69"/>
<dbReference type="Gene3D" id="1.10.530.10">
    <property type="match status" value="1"/>
</dbReference>
<evidence type="ECO:0000259" key="4">
    <source>
        <dbReference type="Pfam" id="PF14718"/>
    </source>
</evidence>
<dbReference type="PANTHER" id="PTHR37423:SF5">
    <property type="entry name" value="SOLUBLE LYTIC MUREIN TRANSGLYCOSYLASE"/>
    <property type="match status" value="1"/>
</dbReference>
<dbReference type="GO" id="GO:0000270">
    <property type="term" value="P:peptidoglycan metabolic process"/>
    <property type="evidence" value="ECO:0007669"/>
    <property type="project" value="InterPro"/>
</dbReference>
<dbReference type="GO" id="GO:0042597">
    <property type="term" value="C:periplasmic space"/>
    <property type="evidence" value="ECO:0007669"/>
    <property type="project" value="InterPro"/>
</dbReference>
<dbReference type="Gene3D" id="1.10.1240.20">
    <property type="entry name" value="Lytic transglycosylase, superhelical linker domain"/>
    <property type="match status" value="1"/>
</dbReference>
<dbReference type="SUPFAM" id="SSF53955">
    <property type="entry name" value="Lysozyme-like"/>
    <property type="match status" value="1"/>
</dbReference>
<dbReference type="Pfam" id="PF01464">
    <property type="entry name" value="SLT"/>
    <property type="match status" value="1"/>
</dbReference>
<reference evidence="5 6" key="1">
    <citation type="submission" date="2018-10" db="EMBL/GenBank/DDBJ databases">
        <authorList>
            <person name="Chen W.-M."/>
        </authorList>
    </citation>
    <scope>NUCLEOTIDE SEQUENCE [LARGE SCALE GENOMIC DNA]</scope>
    <source>
        <strain evidence="5 6">THS-13</strain>
    </source>
</reference>
<dbReference type="SUPFAM" id="SSF48435">
    <property type="entry name" value="Bacterial muramidases"/>
    <property type="match status" value="1"/>
</dbReference>
<name>A0A3N0VK69_9GAMM</name>
<dbReference type="InterPro" id="IPR037061">
    <property type="entry name" value="Lytic_TGlycoase_superhlx_L_sf"/>
</dbReference>
<dbReference type="PROSITE" id="PS00922">
    <property type="entry name" value="TRANSGLYCOSYLASE"/>
    <property type="match status" value="1"/>
</dbReference>
<dbReference type="InterPro" id="IPR008258">
    <property type="entry name" value="Transglycosylase_SLT_dom_1"/>
</dbReference>
<dbReference type="FunCoup" id="A0A3N0VK69">
    <property type="interactions" value="121"/>
</dbReference>